<dbReference type="eggNOG" id="COG1947">
    <property type="taxonomic scope" value="Bacteria"/>
</dbReference>
<dbReference type="InterPro" id="IPR013750">
    <property type="entry name" value="GHMP_kinase_C_dom"/>
</dbReference>
<dbReference type="InterPro" id="IPR014721">
    <property type="entry name" value="Ribsml_uS5_D2-typ_fold_subgr"/>
</dbReference>
<feature type="domain" description="GHMP kinase N-terminal" evidence="10">
    <location>
        <begin position="67"/>
        <end position="142"/>
    </location>
</feature>
<evidence type="ECO:0000256" key="8">
    <source>
        <dbReference type="ARBA" id="ARBA00032554"/>
    </source>
</evidence>
<dbReference type="KEGG" id="tcm:HL41_00725"/>
<accession>A0A075WR89</accession>
<dbReference type="RefSeq" id="WP_038063211.1">
    <property type="nucleotide sequence ID" value="NZ_CP008796.1"/>
</dbReference>
<gene>
    <name evidence="9" type="primary">ispE</name>
    <name evidence="12" type="ORF">HL41_00725</name>
</gene>
<evidence type="ECO:0000259" key="11">
    <source>
        <dbReference type="Pfam" id="PF08544"/>
    </source>
</evidence>
<keyword evidence="6 9" id="KW-0418">Kinase</keyword>
<dbReference type="SUPFAM" id="SSF54211">
    <property type="entry name" value="Ribosomal protein S5 domain 2-like"/>
    <property type="match status" value="1"/>
</dbReference>
<dbReference type="PANTHER" id="PTHR43527">
    <property type="entry name" value="4-DIPHOSPHOCYTIDYL-2-C-METHYL-D-ERYTHRITOL KINASE, CHLOROPLASTIC"/>
    <property type="match status" value="1"/>
</dbReference>
<sequence length="280" mass="31936">MKKYLFLSPAKLNLVLQVLSRREDGYHNLYTIFQKIDLFDEIEIKKGTLDFRLDFISDRGDIPLEENLVYKAYIKFKETFRINENHHIRVKKTIPIGAGLGGGSSNAATILKGLAYIYGIDREEPLLYSIAKSLGADVPFFLSPYVAAIGEGIGDVLIPYPSFQAWYLLICPNFEISTKWAYQNLGLTNSKNPVYYSTEVSPWRHPQGLINDFKALVFNKFPFLKELETKLKTFGCCAVSLSGTGPTIFGIFEKEPPFYVYETLKRTLKEVKVFLLQNLE</sequence>
<keyword evidence="7 9" id="KW-0067">ATP-binding</keyword>
<evidence type="ECO:0000313" key="13">
    <source>
        <dbReference type="Proteomes" id="UP000028481"/>
    </source>
</evidence>
<dbReference type="GO" id="GO:0005524">
    <property type="term" value="F:ATP binding"/>
    <property type="evidence" value="ECO:0007669"/>
    <property type="project" value="UniProtKB-UniRule"/>
</dbReference>
<comment type="function">
    <text evidence="9">Catalyzes the phosphorylation of the position 2 hydroxy group of 4-diphosphocytidyl-2C-methyl-D-erythritol.</text>
</comment>
<dbReference type="EC" id="2.7.1.148" evidence="2 9"/>
<dbReference type="GO" id="GO:0016114">
    <property type="term" value="P:terpenoid biosynthetic process"/>
    <property type="evidence" value="ECO:0007669"/>
    <property type="project" value="UniProtKB-UniRule"/>
</dbReference>
<dbReference type="HAMAP" id="MF_00061">
    <property type="entry name" value="IspE"/>
    <property type="match status" value="1"/>
</dbReference>
<feature type="binding site" evidence="9">
    <location>
        <begin position="95"/>
        <end position="105"/>
    </location>
    <ligand>
        <name>ATP</name>
        <dbReference type="ChEBI" id="CHEBI:30616"/>
    </ligand>
</feature>
<evidence type="ECO:0000256" key="1">
    <source>
        <dbReference type="ARBA" id="ARBA00009684"/>
    </source>
</evidence>
<organism evidence="12 13">
    <name type="scientific">Thermodesulfobacterium commune DSM 2178</name>
    <dbReference type="NCBI Taxonomy" id="289377"/>
    <lineage>
        <taxon>Bacteria</taxon>
        <taxon>Pseudomonadati</taxon>
        <taxon>Thermodesulfobacteriota</taxon>
        <taxon>Thermodesulfobacteria</taxon>
        <taxon>Thermodesulfobacteriales</taxon>
        <taxon>Thermodesulfobacteriaceae</taxon>
        <taxon>Thermodesulfobacterium</taxon>
    </lineage>
</organism>
<dbReference type="SUPFAM" id="SSF55060">
    <property type="entry name" value="GHMP Kinase, C-terminal domain"/>
    <property type="match status" value="1"/>
</dbReference>
<keyword evidence="13" id="KW-1185">Reference proteome</keyword>
<reference evidence="12 13" key="1">
    <citation type="journal article" date="2015" name="Genome Announc.">
        <title>Genome Sequence of a Sulfate-Reducing Thermophilic Bacterium, Thermodesulfobacterium commune DSM 2178T (Phylum Thermodesulfobacteria).</title>
        <authorList>
            <person name="Bhatnagar S."/>
            <person name="Badger J.H."/>
            <person name="Madupu R."/>
            <person name="Khouri H.M."/>
            <person name="O'Connor E.M."/>
            <person name="Robb F.T."/>
            <person name="Ward N.L."/>
            <person name="Eisen J.A."/>
        </authorList>
    </citation>
    <scope>NUCLEOTIDE SEQUENCE [LARGE SCALE GENOMIC DNA]</scope>
    <source>
        <strain evidence="12 13">DSM 2178</strain>
    </source>
</reference>
<evidence type="ECO:0000256" key="6">
    <source>
        <dbReference type="ARBA" id="ARBA00022777"/>
    </source>
</evidence>
<dbReference type="Pfam" id="PF08544">
    <property type="entry name" value="GHMP_kinases_C"/>
    <property type="match status" value="1"/>
</dbReference>
<feature type="active site" evidence="9">
    <location>
        <position position="11"/>
    </location>
</feature>
<evidence type="ECO:0000313" key="12">
    <source>
        <dbReference type="EMBL" id="AIH03470.1"/>
    </source>
</evidence>
<dbReference type="EMBL" id="CP008796">
    <property type="protein sequence ID" value="AIH03470.1"/>
    <property type="molecule type" value="Genomic_DNA"/>
</dbReference>
<dbReference type="OrthoDB" id="9809438at2"/>
<dbReference type="InterPro" id="IPR004424">
    <property type="entry name" value="IspE"/>
</dbReference>
<protein>
    <recommendedName>
        <fullName evidence="3 9">4-diphosphocytidyl-2-C-methyl-D-erythritol kinase</fullName>
        <shortName evidence="9">CMK</shortName>
        <ecNumber evidence="2 9">2.7.1.148</ecNumber>
    </recommendedName>
    <alternativeName>
        <fullName evidence="8 9">4-(cytidine-5'-diphospho)-2-C-methyl-D-erythritol kinase</fullName>
    </alternativeName>
</protein>
<evidence type="ECO:0000256" key="9">
    <source>
        <dbReference type="HAMAP-Rule" id="MF_00061"/>
    </source>
</evidence>
<dbReference type="HOGENOM" id="CLU_053057_1_1_0"/>
<dbReference type="PIRSF" id="PIRSF010376">
    <property type="entry name" value="IspE"/>
    <property type="match status" value="1"/>
</dbReference>
<dbReference type="InterPro" id="IPR020568">
    <property type="entry name" value="Ribosomal_Su5_D2-typ_SF"/>
</dbReference>
<dbReference type="AlphaFoldDB" id="A0A075WR89"/>
<dbReference type="GO" id="GO:0019288">
    <property type="term" value="P:isopentenyl diphosphate biosynthetic process, methylerythritol 4-phosphate pathway"/>
    <property type="evidence" value="ECO:0007669"/>
    <property type="project" value="UniProtKB-UniRule"/>
</dbReference>
<evidence type="ECO:0000256" key="3">
    <source>
        <dbReference type="ARBA" id="ARBA00017473"/>
    </source>
</evidence>
<dbReference type="Pfam" id="PF00288">
    <property type="entry name" value="GHMP_kinases_N"/>
    <property type="match status" value="1"/>
</dbReference>
<dbReference type="Gene3D" id="3.30.230.10">
    <property type="match status" value="1"/>
</dbReference>
<dbReference type="STRING" id="289377.HL41_00725"/>
<name>A0A075WR89_9BACT</name>
<keyword evidence="5 9" id="KW-0547">Nucleotide-binding</keyword>
<evidence type="ECO:0000256" key="4">
    <source>
        <dbReference type="ARBA" id="ARBA00022679"/>
    </source>
</evidence>
<dbReference type="Proteomes" id="UP000028481">
    <property type="component" value="Chromosome"/>
</dbReference>
<feature type="active site" evidence="9">
    <location>
        <position position="137"/>
    </location>
</feature>
<comment type="similarity">
    <text evidence="1 9">Belongs to the GHMP kinase family. IspE subfamily.</text>
</comment>
<evidence type="ECO:0000259" key="10">
    <source>
        <dbReference type="Pfam" id="PF00288"/>
    </source>
</evidence>
<dbReference type="InterPro" id="IPR006204">
    <property type="entry name" value="GHMP_kinase_N_dom"/>
</dbReference>
<evidence type="ECO:0000256" key="5">
    <source>
        <dbReference type="ARBA" id="ARBA00022741"/>
    </source>
</evidence>
<evidence type="ECO:0000256" key="7">
    <source>
        <dbReference type="ARBA" id="ARBA00022840"/>
    </source>
</evidence>
<dbReference type="GO" id="GO:0050515">
    <property type="term" value="F:4-(cytidine 5'-diphospho)-2-C-methyl-D-erythritol kinase activity"/>
    <property type="evidence" value="ECO:0007669"/>
    <property type="project" value="UniProtKB-UniRule"/>
</dbReference>
<dbReference type="PANTHER" id="PTHR43527:SF2">
    <property type="entry name" value="4-DIPHOSPHOCYTIDYL-2-C-METHYL-D-ERYTHRITOL KINASE, CHLOROPLASTIC"/>
    <property type="match status" value="1"/>
</dbReference>
<evidence type="ECO:0000256" key="2">
    <source>
        <dbReference type="ARBA" id="ARBA00012052"/>
    </source>
</evidence>
<keyword evidence="4 9" id="KW-0808">Transferase</keyword>
<comment type="catalytic activity">
    <reaction evidence="9">
        <text>4-CDP-2-C-methyl-D-erythritol + ATP = 4-CDP-2-C-methyl-D-erythritol 2-phosphate + ADP + H(+)</text>
        <dbReference type="Rhea" id="RHEA:18437"/>
        <dbReference type="ChEBI" id="CHEBI:15378"/>
        <dbReference type="ChEBI" id="CHEBI:30616"/>
        <dbReference type="ChEBI" id="CHEBI:57823"/>
        <dbReference type="ChEBI" id="CHEBI:57919"/>
        <dbReference type="ChEBI" id="CHEBI:456216"/>
        <dbReference type="EC" id="2.7.1.148"/>
    </reaction>
</comment>
<dbReference type="PaxDb" id="289377-HL41_00725"/>
<dbReference type="UniPathway" id="UPA00056">
    <property type="reaction ID" value="UER00094"/>
</dbReference>
<keyword evidence="9" id="KW-0414">Isoprene biosynthesis</keyword>
<dbReference type="NCBIfam" id="TIGR00154">
    <property type="entry name" value="ispE"/>
    <property type="match status" value="1"/>
</dbReference>
<feature type="domain" description="GHMP kinase C-terminal" evidence="11">
    <location>
        <begin position="213"/>
        <end position="260"/>
    </location>
</feature>
<comment type="pathway">
    <text evidence="9">Isoprenoid biosynthesis; isopentenyl diphosphate biosynthesis via DXP pathway; isopentenyl diphosphate from 1-deoxy-D-xylulose 5-phosphate: step 3/6.</text>
</comment>
<proteinExistence type="inferred from homology"/>
<dbReference type="InterPro" id="IPR036554">
    <property type="entry name" value="GHMP_kinase_C_sf"/>
</dbReference>
<dbReference type="Gene3D" id="3.30.70.890">
    <property type="entry name" value="GHMP kinase, C-terminal domain"/>
    <property type="match status" value="1"/>
</dbReference>